<dbReference type="InterPro" id="IPR003593">
    <property type="entry name" value="AAA+_ATPase"/>
</dbReference>
<accession>A0A1Z1WPC6</accession>
<dbReference type="RefSeq" id="WP_030363659.1">
    <property type="nucleotide sequence ID" value="NZ_CP021748.1"/>
</dbReference>
<evidence type="ECO:0000313" key="4">
    <source>
        <dbReference type="EMBL" id="ARX88275.1"/>
    </source>
</evidence>
<keyword evidence="5" id="KW-1185">Reference proteome</keyword>
<name>A0A1Z1WPC6_9ACTN</name>
<dbReference type="PANTHER" id="PTHR43038:SF7">
    <property type="entry name" value="ABC TRANSPORT SYSTEM ATP-BINDING PROTEIN"/>
    <property type="match status" value="1"/>
</dbReference>
<evidence type="ECO:0000313" key="5">
    <source>
        <dbReference type="Proteomes" id="UP000195880"/>
    </source>
</evidence>
<dbReference type="Gene3D" id="3.40.50.300">
    <property type="entry name" value="P-loop containing nucleotide triphosphate hydrolases"/>
    <property type="match status" value="1"/>
</dbReference>
<feature type="domain" description="ABC transporter" evidence="3">
    <location>
        <begin position="9"/>
        <end position="216"/>
    </location>
</feature>
<dbReference type="eggNOG" id="COG1131">
    <property type="taxonomic scope" value="Bacteria"/>
</dbReference>
<dbReference type="GO" id="GO:0005524">
    <property type="term" value="F:ATP binding"/>
    <property type="evidence" value="ECO:0007669"/>
    <property type="project" value="UniProtKB-KW"/>
</dbReference>
<evidence type="ECO:0000259" key="3">
    <source>
        <dbReference type="PROSITE" id="PS50893"/>
    </source>
</evidence>
<dbReference type="PANTHER" id="PTHR43038">
    <property type="entry name" value="ATP-BINDING CASSETTE, SUB-FAMILY H, MEMBER 1"/>
    <property type="match status" value="1"/>
</dbReference>
<dbReference type="KEGG" id="salf:SMD44_07762"/>
<dbReference type="AlphaFoldDB" id="A0A1Z1WPC6"/>
<dbReference type="OrthoDB" id="9804819at2"/>
<dbReference type="InterPro" id="IPR027417">
    <property type="entry name" value="P-loop_NTPase"/>
</dbReference>
<dbReference type="SMART" id="SM00382">
    <property type="entry name" value="AAA"/>
    <property type="match status" value="1"/>
</dbReference>
<dbReference type="CDD" id="cd03230">
    <property type="entry name" value="ABC_DR_subfamily_A"/>
    <property type="match status" value="1"/>
</dbReference>
<sequence length="216" mass="23980">MTVRPQHALTARDIHKAFGKHRVLRGADLTVEPGQLVAVVGENGSGKSTLLKAIAGTLAVDRGEVGLRGELGYCPQDPVLNSNLTVDQHLHYFAAAHRLTGLERADELVQLLGYEKYRTTAAGDLSGGTRQKLNLTLALLHDPDVLLLDEPYQGFDWETYLRFWDLVEDLHQRDKAIVVITHLVFEQERFDLLADLVDGRLTPRSSQEKEPSHASA</sequence>
<keyword evidence="2" id="KW-0067">ATP-binding</keyword>
<dbReference type="PROSITE" id="PS50893">
    <property type="entry name" value="ABC_TRANSPORTER_2"/>
    <property type="match status" value="1"/>
</dbReference>
<dbReference type="InterPro" id="IPR003439">
    <property type="entry name" value="ABC_transporter-like_ATP-bd"/>
</dbReference>
<protein>
    <submittedName>
        <fullName evidence="4">ABC transporter</fullName>
    </submittedName>
</protein>
<organism evidence="4 5">
    <name type="scientific">Streptomyces alboflavus</name>
    <dbReference type="NCBI Taxonomy" id="67267"/>
    <lineage>
        <taxon>Bacteria</taxon>
        <taxon>Bacillati</taxon>
        <taxon>Actinomycetota</taxon>
        <taxon>Actinomycetes</taxon>
        <taxon>Kitasatosporales</taxon>
        <taxon>Streptomycetaceae</taxon>
        <taxon>Streptomyces</taxon>
    </lineage>
</organism>
<dbReference type="Proteomes" id="UP000195880">
    <property type="component" value="Chromosome"/>
</dbReference>
<reference evidence="4 5" key="1">
    <citation type="submission" date="2017-05" db="EMBL/GenBank/DDBJ databases">
        <title>Streptomyces alboflavus Genome sequencing and assembly.</title>
        <authorList>
            <person name="Wang Y."/>
            <person name="Du B."/>
            <person name="Ding Y."/>
            <person name="Liu H."/>
            <person name="Hou Q."/>
            <person name="Liu K."/>
            <person name="Wang C."/>
            <person name="Yao L."/>
        </authorList>
    </citation>
    <scope>NUCLEOTIDE SEQUENCE [LARGE SCALE GENOMIC DNA]</scope>
    <source>
        <strain evidence="4 5">MDJK44</strain>
    </source>
</reference>
<dbReference type="EMBL" id="CP021748">
    <property type="protein sequence ID" value="ARX88275.1"/>
    <property type="molecule type" value="Genomic_DNA"/>
</dbReference>
<evidence type="ECO:0000256" key="2">
    <source>
        <dbReference type="ARBA" id="ARBA00022840"/>
    </source>
</evidence>
<dbReference type="Pfam" id="PF00005">
    <property type="entry name" value="ABC_tran"/>
    <property type="match status" value="1"/>
</dbReference>
<evidence type="ECO:0000256" key="1">
    <source>
        <dbReference type="ARBA" id="ARBA00022741"/>
    </source>
</evidence>
<keyword evidence="1" id="KW-0547">Nucleotide-binding</keyword>
<dbReference type="SUPFAM" id="SSF52540">
    <property type="entry name" value="P-loop containing nucleoside triphosphate hydrolases"/>
    <property type="match status" value="1"/>
</dbReference>
<proteinExistence type="predicted"/>
<gene>
    <name evidence="4" type="ORF">SMD44_07762</name>
</gene>
<dbReference type="GO" id="GO:0016887">
    <property type="term" value="F:ATP hydrolysis activity"/>
    <property type="evidence" value="ECO:0007669"/>
    <property type="project" value="InterPro"/>
</dbReference>
<dbReference type="STRING" id="67267.GCA_000716675_01908"/>